<name>A0A1I8EXC2_WUCBA</name>
<evidence type="ECO:0000313" key="2">
    <source>
        <dbReference type="WBParaSite" id="maker-PairedContig_6070-snap-gene-1.14-mRNA-1"/>
    </source>
</evidence>
<dbReference type="AlphaFoldDB" id="A0A1I8EXC2"/>
<feature type="coiled-coil region" evidence="1">
    <location>
        <begin position="39"/>
        <end position="69"/>
    </location>
</feature>
<organism evidence="2">
    <name type="scientific">Wuchereria bancrofti</name>
    <dbReference type="NCBI Taxonomy" id="6293"/>
    <lineage>
        <taxon>Eukaryota</taxon>
        <taxon>Metazoa</taxon>
        <taxon>Ecdysozoa</taxon>
        <taxon>Nematoda</taxon>
        <taxon>Chromadorea</taxon>
        <taxon>Rhabditida</taxon>
        <taxon>Spirurina</taxon>
        <taxon>Spiruromorpha</taxon>
        <taxon>Filarioidea</taxon>
        <taxon>Onchocercidae</taxon>
        <taxon>Wuchereria</taxon>
    </lineage>
</organism>
<proteinExistence type="predicted"/>
<sequence length="87" mass="10105">MSARIAISANPMKGKLTKALNEIKQLKVIQPDSTGGKPIEQCKEQERKLKEKQQRVEKQITTLERINEKWLEFLQKVPASQREENDM</sequence>
<evidence type="ECO:0000256" key="1">
    <source>
        <dbReference type="SAM" id="Coils"/>
    </source>
</evidence>
<protein>
    <submittedName>
        <fullName evidence="2">Uncharacterized protein</fullName>
    </submittedName>
</protein>
<accession>A0A1I8EXC2</accession>
<dbReference type="WBParaSite" id="maker-PairedContig_6070-snap-gene-1.14-mRNA-1">
    <property type="protein sequence ID" value="maker-PairedContig_6070-snap-gene-1.14-mRNA-1"/>
    <property type="gene ID" value="maker-PairedContig_6070-snap-gene-1.14"/>
</dbReference>
<reference evidence="2" key="1">
    <citation type="submission" date="2016-11" db="UniProtKB">
        <authorList>
            <consortium name="WormBaseParasite"/>
        </authorList>
    </citation>
    <scope>IDENTIFICATION</scope>
    <source>
        <strain evidence="2">pt0022</strain>
    </source>
</reference>
<keyword evidence="1" id="KW-0175">Coiled coil</keyword>